<keyword evidence="3" id="KW-1185">Reference proteome</keyword>
<name>A0A930UAM1_9FLAO</name>
<protein>
    <submittedName>
        <fullName evidence="2">Uncharacterized protein</fullName>
    </submittedName>
</protein>
<keyword evidence="1" id="KW-0732">Signal</keyword>
<dbReference type="AlphaFoldDB" id="A0A930UAM1"/>
<sequence>MKTKKMTSHIFSVLALCFFILIAFGSGDEDNTKNADGTAKTERQIQLDKQFSAWDGSHNTLTKLIKKSMNDPESYEHVETNYWDMTDYIVVRTVYSGNNAFGGRVKNFVKAKFDNDGNLLEIIEEGAGN</sequence>
<dbReference type="RefSeq" id="WP_194313247.1">
    <property type="nucleotide sequence ID" value="NZ_JADHEC010000063.1"/>
</dbReference>
<reference evidence="2" key="1">
    <citation type="submission" date="2020-11" db="EMBL/GenBank/DDBJ databases">
        <title>Genome of Flavobacterium soyangense.</title>
        <authorList>
            <person name="Liu Q."/>
            <person name="Xin Y.-H."/>
        </authorList>
    </citation>
    <scope>NUCLEOTIDE SEQUENCE</scope>
    <source>
        <strain evidence="2">CGMCC 1.13493</strain>
    </source>
</reference>
<dbReference type="Proteomes" id="UP000646211">
    <property type="component" value="Unassembled WGS sequence"/>
</dbReference>
<comment type="caution">
    <text evidence="2">The sequence shown here is derived from an EMBL/GenBank/DDBJ whole genome shotgun (WGS) entry which is preliminary data.</text>
</comment>
<evidence type="ECO:0000313" key="3">
    <source>
        <dbReference type="Proteomes" id="UP000646211"/>
    </source>
</evidence>
<organism evidence="2 3">
    <name type="scientific">Flavobacterium soyangense</name>
    <dbReference type="NCBI Taxonomy" id="2023265"/>
    <lineage>
        <taxon>Bacteria</taxon>
        <taxon>Pseudomonadati</taxon>
        <taxon>Bacteroidota</taxon>
        <taxon>Flavobacteriia</taxon>
        <taxon>Flavobacteriales</taxon>
        <taxon>Flavobacteriaceae</taxon>
        <taxon>Flavobacterium</taxon>
    </lineage>
</organism>
<proteinExistence type="predicted"/>
<feature type="chain" id="PRO_5036927994" evidence="1">
    <location>
        <begin position="26"/>
        <end position="129"/>
    </location>
</feature>
<evidence type="ECO:0000256" key="1">
    <source>
        <dbReference type="SAM" id="SignalP"/>
    </source>
</evidence>
<accession>A0A930UAM1</accession>
<feature type="signal peptide" evidence="1">
    <location>
        <begin position="1"/>
        <end position="25"/>
    </location>
</feature>
<gene>
    <name evidence="2" type="ORF">IR213_15740</name>
</gene>
<dbReference type="EMBL" id="JADHEC010000063">
    <property type="protein sequence ID" value="MBF2710023.1"/>
    <property type="molecule type" value="Genomic_DNA"/>
</dbReference>
<evidence type="ECO:0000313" key="2">
    <source>
        <dbReference type="EMBL" id="MBF2710023.1"/>
    </source>
</evidence>